<feature type="compositionally biased region" description="Basic and acidic residues" evidence="1">
    <location>
        <begin position="11"/>
        <end position="29"/>
    </location>
</feature>
<keyword evidence="3" id="KW-1185">Reference proteome</keyword>
<sequence length="267" mass="30545">MKNKNKNKNKNGNEKIELNSEPSKSKKESLGNGSNGVGNRNRVDTSKNSDNSLLISLDTDENLKIVESKEPPKIPDAFKNILVEHQHSKGPHLSPSLLTKLWTKLVVEYKPNNEILQKTIWVEYFSDDFLDDFAIDSLDASSHEEIKKQKKRTRIHDPKIFFKAVCLSIRGVQLFTYPGVENNKVYVIRNISFREKVVSEGEFRELLAEIIQEANKENYSNKISDIEESSDRGYFSIYTPNFNTNNSSDELEKDKVVNGGNESMKEK</sequence>
<evidence type="ECO:0000256" key="1">
    <source>
        <dbReference type="SAM" id="MobiDB-lite"/>
    </source>
</evidence>
<dbReference type="EMBL" id="KV454480">
    <property type="protein sequence ID" value="ODV61286.1"/>
    <property type="molecule type" value="Genomic_DNA"/>
</dbReference>
<protein>
    <submittedName>
        <fullName evidence="2">Uncharacterized protein</fullName>
    </submittedName>
</protein>
<gene>
    <name evidence="2" type="ORF">ASCRUDRAFT_81002</name>
</gene>
<dbReference type="GeneID" id="30968193"/>
<evidence type="ECO:0000313" key="2">
    <source>
        <dbReference type="EMBL" id="ODV61286.1"/>
    </source>
</evidence>
<dbReference type="Proteomes" id="UP000095038">
    <property type="component" value="Unassembled WGS sequence"/>
</dbReference>
<dbReference type="RefSeq" id="XP_020047593.1">
    <property type="nucleotide sequence ID" value="XM_020194557.1"/>
</dbReference>
<organism evidence="2 3">
    <name type="scientific">Ascoidea rubescens DSM 1968</name>
    <dbReference type="NCBI Taxonomy" id="1344418"/>
    <lineage>
        <taxon>Eukaryota</taxon>
        <taxon>Fungi</taxon>
        <taxon>Dikarya</taxon>
        <taxon>Ascomycota</taxon>
        <taxon>Saccharomycotina</taxon>
        <taxon>Saccharomycetes</taxon>
        <taxon>Ascoideaceae</taxon>
        <taxon>Ascoidea</taxon>
    </lineage>
</organism>
<evidence type="ECO:0000313" key="3">
    <source>
        <dbReference type="Proteomes" id="UP000095038"/>
    </source>
</evidence>
<feature type="region of interest" description="Disordered" evidence="1">
    <location>
        <begin position="1"/>
        <end position="52"/>
    </location>
</feature>
<name>A0A1D2VI11_9ASCO</name>
<reference evidence="3" key="1">
    <citation type="submission" date="2016-05" db="EMBL/GenBank/DDBJ databases">
        <title>Comparative genomics of biotechnologically important yeasts.</title>
        <authorList>
            <consortium name="DOE Joint Genome Institute"/>
            <person name="Riley R."/>
            <person name="Haridas S."/>
            <person name="Wolfe K.H."/>
            <person name="Lopes M.R."/>
            <person name="Hittinger C.T."/>
            <person name="Goker M."/>
            <person name="Salamov A."/>
            <person name="Wisecaver J."/>
            <person name="Long T.M."/>
            <person name="Aerts A.L."/>
            <person name="Barry K."/>
            <person name="Choi C."/>
            <person name="Clum A."/>
            <person name="Coughlan A.Y."/>
            <person name="Deshpande S."/>
            <person name="Douglass A.P."/>
            <person name="Hanson S.J."/>
            <person name="Klenk H.-P."/>
            <person name="Labutti K."/>
            <person name="Lapidus A."/>
            <person name="Lindquist E."/>
            <person name="Lipzen A."/>
            <person name="Meier-Kolthoff J.P."/>
            <person name="Ohm R.A."/>
            <person name="Otillar R.P."/>
            <person name="Pangilinan J."/>
            <person name="Peng Y."/>
            <person name="Rokas A."/>
            <person name="Rosa C.A."/>
            <person name="Scheuner C."/>
            <person name="Sibirny A.A."/>
            <person name="Slot J.C."/>
            <person name="Stielow J.B."/>
            <person name="Sun H."/>
            <person name="Kurtzman C.P."/>
            <person name="Blackwell M."/>
            <person name="Grigoriev I.V."/>
            <person name="Jeffries T.W."/>
        </authorList>
    </citation>
    <scope>NUCLEOTIDE SEQUENCE [LARGE SCALE GENOMIC DNA]</scope>
    <source>
        <strain evidence="3">DSM 1968</strain>
    </source>
</reference>
<proteinExistence type="predicted"/>
<feature type="region of interest" description="Disordered" evidence="1">
    <location>
        <begin position="243"/>
        <end position="267"/>
    </location>
</feature>
<dbReference type="AlphaFoldDB" id="A0A1D2VI11"/>
<accession>A0A1D2VI11</accession>
<dbReference type="InParanoid" id="A0A1D2VI11"/>